<reference evidence="1" key="1">
    <citation type="journal article" date="2015" name="Nature">
        <title>Complex archaea that bridge the gap between prokaryotes and eukaryotes.</title>
        <authorList>
            <person name="Spang A."/>
            <person name="Saw J.H."/>
            <person name="Jorgensen S.L."/>
            <person name="Zaremba-Niedzwiedzka K."/>
            <person name="Martijn J."/>
            <person name="Lind A.E."/>
            <person name="van Eijk R."/>
            <person name="Schleper C."/>
            <person name="Guy L."/>
            <person name="Ettema T.J."/>
        </authorList>
    </citation>
    <scope>NUCLEOTIDE SEQUENCE</scope>
</reference>
<gene>
    <name evidence="1" type="ORF">LCGC14_0431150</name>
</gene>
<accession>A0A0F9SN20</accession>
<dbReference type="AlphaFoldDB" id="A0A0F9SN20"/>
<evidence type="ECO:0000313" key="1">
    <source>
        <dbReference type="EMBL" id="KKN70420.1"/>
    </source>
</evidence>
<name>A0A0F9SN20_9ZZZZ</name>
<dbReference type="EMBL" id="LAZR01000403">
    <property type="protein sequence ID" value="KKN70420.1"/>
    <property type="molecule type" value="Genomic_DNA"/>
</dbReference>
<protein>
    <submittedName>
        <fullName evidence="1">Uncharacterized protein</fullName>
    </submittedName>
</protein>
<proteinExistence type="predicted"/>
<comment type="caution">
    <text evidence="1">The sequence shown here is derived from an EMBL/GenBank/DDBJ whole genome shotgun (WGS) entry which is preliminary data.</text>
</comment>
<sequence>MTNEEKRDLMNFVKRRINGGYNCRETVRALQKIGFKAGTIRQYYKIAMLWGNEVESEIEL</sequence>
<organism evidence="1">
    <name type="scientific">marine sediment metagenome</name>
    <dbReference type="NCBI Taxonomy" id="412755"/>
    <lineage>
        <taxon>unclassified sequences</taxon>
        <taxon>metagenomes</taxon>
        <taxon>ecological metagenomes</taxon>
    </lineage>
</organism>